<feature type="region of interest" description="Disordered" evidence="1">
    <location>
        <begin position="1"/>
        <end position="26"/>
    </location>
</feature>
<gene>
    <name evidence="2" type="ORF">F5983_33805</name>
</gene>
<comment type="caution">
    <text evidence="2">The sequence shown here is derived from an EMBL/GenBank/DDBJ whole genome shotgun (WGS) entry which is preliminary data.</text>
</comment>
<evidence type="ECO:0000256" key="1">
    <source>
        <dbReference type="SAM" id="MobiDB-lite"/>
    </source>
</evidence>
<protein>
    <submittedName>
        <fullName evidence="2">Uncharacterized protein</fullName>
    </submittedName>
</protein>
<accession>A0A5N5ECA5</accession>
<dbReference type="RefSeq" id="WP_151513655.1">
    <property type="nucleotide sequence ID" value="NZ_VYUA01000057.1"/>
</dbReference>
<reference evidence="2 3" key="1">
    <citation type="submission" date="2019-09" db="EMBL/GenBank/DDBJ databases">
        <authorList>
            <person name="Liu P."/>
        </authorList>
    </citation>
    <scope>NUCLEOTIDE SEQUENCE [LARGE SCALE GENOMIC DNA]</scope>
    <source>
        <strain evidence="2 3">TRM68085</strain>
    </source>
</reference>
<proteinExistence type="predicted"/>
<sequence>MRQITELQLTDGTTLRQGEHAPHRTIQTGSQSDIPVIVRAFEDTGSRIEVKCSKGYVLAFPASRIARLVFQNNA</sequence>
<evidence type="ECO:0000313" key="3">
    <source>
        <dbReference type="Proteomes" id="UP000326907"/>
    </source>
</evidence>
<dbReference type="AlphaFoldDB" id="A0A5N5ECA5"/>
<dbReference type="EMBL" id="VYUA01000057">
    <property type="protein sequence ID" value="KAB2588155.1"/>
    <property type="molecule type" value="Genomic_DNA"/>
</dbReference>
<name>A0A5N5ECA5_9ACTN</name>
<evidence type="ECO:0000313" key="2">
    <source>
        <dbReference type="EMBL" id="KAB2588155.1"/>
    </source>
</evidence>
<keyword evidence="3" id="KW-1185">Reference proteome</keyword>
<dbReference type="Proteomes" id="UP000326907">
    <property type="component" value="Unassembled WGS sequence"/>
</dbReference>
<organism evidence="2 3">
    <name type="scientific">Streptomyces arboris</name>
    <dbReference type="NCBI Taxonomy" id="2600619"/>
    <lineage>
        <taxon>Bacteria</taxon>
        <taxon>Bacillati</taxon>
        <taxon>Actinomycetota</taxon>
        <taxon>Actinomycetes</taxon>
        <taxon>Kitasatosporales</taxon>
        <taxon>Streptomycetaceae</taxon>
        <taxon>Streptomyces</taxon>
    </lineage>
</organism>
<feature type="compositionally biased region" description="Polar residues" evidence="1">
    <location>
        <begin position="1"/>
        <end position="16"/>
    </location>
</feature>